<evidence type="ECO:0000256" key="4">
    <source>
        <dbReference type="PROSITE-ProRule" id="PRU00108"/>
    </source>
</evidence>
<dbReference type="PROSITE" id="PS50071">
    <property type="entry name" value="HOMEOBOX_2"/>
    <property type="match status" value="1"/>
</dbReference>
<comment type="subcellular location">
    <subcellularLocation>
        <location evidence="4">Nucleus</location>
    </subcellularLocation>
</comment>
<sequence length="311" mass="35754">MIEIMDAFDFNFETNSLVTDDTNSESSSLDWTAFQPTPPTGTPSPFSASWFSPQEDAVAPDDRLKTMISEQDSRNQSDIEHFFRGLHQHQTTEEEQPPHQQLHGKQELIETIYIPDQIRNDMHCMEPSVNHRVFVSSTVNEGPPVCLPSPLVPRLSSTRSQCYHKLPDHAVKMMQDWYNAHLEDPYPRSPDKKRFITEGNITAQQCRSWFANRRQRLKHVKRSQPRAIPSRSQRPMPTKMSDLYPIEEQQPKLYEPCYYCQQSSLAPSSPSCLSVPISPTTTTTLNVVINQQTVEQLIQNSLRKLFNPTII</sequence>
<keyword evidence="3 4" id="KW-0539">Nucleus</keyword>
<keyword evidence="1 4" id="KW-0238">DNA-binding</keyword>
<dbReference type="OrthoDB" id="4187154at2759"/>
<dbReference type="Pfam" id="PF05920">
    <property type="entry name" value="Homeobox_KN"/>
    <property type="match status" value="1"/>
</dbReference>
<proteinExistence type="predicted"/>
<name>A0A813QRK9_ADIRI</name>
<evidence type="ECO:0000259" key="5">
    <source>
        <dbReference type="PROSITE" id="PS50071"/>
    </source>
</evidence>
<dbReference type="CDD" id="cd00086">
    <property type="entry name" value="homeodomain"/>
    <property type="match status" value="1"/>
</dbReference>
<dbReference type="GO" id="GO:0003677">
    <property type="term" value="F:DNA binding"/>
    <property type="evidence" value="ECO:0007669"/>
    <property type="project" value="UniProtKB-UniRule"/>
</dbReference>
<dbReference type="GO" id="GO:0005634">
    <property type="term" value="C:nucleus"/>
    <property type="evidence" value="ECO:0007669"/>
    <property type="project" value="UniProtKB-SubCell"/>
</dbReference>
<evidence type="ECO:0000313" key="6">
    <source>
        <dbReference type="EMBL" id="CAF0770849.1"/>
    </source>
</evidence>
<comment type="caution">
    <text evidence="6">The sequence shown here is derived from an EMBL/GenBank/DDBJ whole genome shotgun (WGS) entry which is preliminary data.</text>
</comment>
<protein>
    <recommendedName>
        <fullName evidence="5">Homeobox domain-containing protein</fullName>
    </recommendedName>
</protein>
<evidence type="ECO:0000256" key="1">
    <source>
        <dbReference type="ARBA" id="ARBA00023125"/>
    </source>
</evidence>
<dbReference type="Proteomes" id="UP000663852">
    <property type="component" value="Unassembled WGS sequence"/>
</dbReference>
<dbReference type="SUPFAM" id="SSF46689">
    <property type="entry name" value="Homeodomain-like"/>
    <property type="match status" value="1"/>
</dbReference>
<keyword evidence="2 4" id="KW-0371">Homeobox</keyword>
<organism evidence="6 7">
    <name type="scientific">Adineta ricciae</name>
    <name type="common">Rotifer</name>
    <dbReference type="NCBI Taxonomy" id="249248"/>
    <lineage>
        <taxon>Eukaryota</taxon>
        <taxon>Metazoa</taxon>
        <taxon>Spiralia</taxon>
        <taxon>Gnathifera</taxon>
        <taxon>Rotifera</taxon>
        <taxon>Eurotatoria</taxon>
        <taxon>Bdelloidea</taxon>
        <taxon>Adinetida</taxon>
        <taxon>Adinetidae</taxon>
        <taxon>Adineta</taxon>
    </lineage>
</organism>
<dbReference type="AlphaFoldDB" id="A0A813QRK9"/>
<dbReference type="GO" id="GO:0006355">
    <property type="term" value="P:regulation of DNA-templated transcription"/>
    <property type="evidence" value="ECO:0007669"/>
    <property type="project" value="InterPro"/>
</dbReference>
<dbReference type="PANTHER" id="PTHR11850">
    <property type="entry name" value="HOMEOBOX PROTEIN TRANSCRIPTION FACTORS"/>
    <property type="match status" value="1"/>
</dbReference>
<dbReference type="Gene3D" id="1.10.10.60">
    <property type="entry name" value="Homeodomain-like"/>
    <property type="match status" value="1"/>
</dbReference>
<dbReference type="InterPro" id="IPR009057">
    <property type="entry name" value="Homeodomain-like_sf"/>
</dbReference>
<dbReference type="InterPro" id="IPR001356">
    <property type="entry name" value="HD"/>
</dbReference>
<reference evidence="6" key="1">
    <citation type="submission" date="2021-02" db="EMBL/GenBank/DDBJ databases">
        <authorList>
            <person name="Nowell W R."/>
        </authorList>
    </citation>
    <scope>NUCLEOTIDE SEQUENCE</scope>
</reference>
<accession>A0A813QRK9</accession>
<evidence type="ECO:0000256" key="3">
    <source>
        <dbReference type="ARBA" id="ARBA00023242"/>
    </source>
</evidence>
<evidence type="ECO:0000313" key="7">
    <source>
        <dbReference type="Proteomes" id="UP000663852"/>
    </source>
</evidence>
<feature type="domain" description="Homeobox" evidence="5">
    <location>
        <begin position="157"/>
        <end position="220"/>
    </location>
</feature>
<dbReference type="EMBL" id="CAJNOJ010000008">
    <property type="protein sequence ID" value="CAF0770849.1"/>
    <property type="molecule type" value="Genomic_DNA"/>
</dbReference>
<dbReference type="InterPro" id="IPR008422">
    <property type="entry name" value="KN_HD"/>
</dbReference>
<dbReference type="InterPro" id="IPR050224">
    <property type="entry name" value="TALE_homeobox"/>
</dbReference>
<gene>
    <name evidence="6" type="ORF">EDS130_LOCUS3304</name>
</gene>
<feature type="DNA-binding region" description="Homeobox" evidence="4">
    <location>
        <begin position="159"/>
        <end position="221"/>
    </location>
</feature>
<evidence type="ECO:0000256" key="2">
    <source>
        <dbReference type="ARBA" id="ARBA00023155"/>
    </source>
</evidence>